<keyword evidence="2" id="KW-1185">Reference proteome</keyword>
<dbReference type="AlphaFoldDB" id="A0A699Z9C5"/>
<evidence type="ECO:0000313" key="1">
    <source>
        <dbReference type="EMBL" id="GFH15718.1"/>
    </source>
</evidence>
<accession>A0A699Z9C5</accession>
<evidence type="ECO:0000313" key="2">
    <source>
        <dbReference type="Proteomes" id="UP000485058"/>
    </source>
</evidence>
<dbReference type="EMBL" id="BLLF01000889">
    <property type="protein sequence ID" value="GFH15718.1"/>
    <property type="molecule type" value="Genomic_DNA"/>
</dbReference>
<proteinExistence type="predicted"/>
<comment type="caution">
    <text evidence="1">The sequence shown here is derived from an EMBL/GenBank/DDBJ whole genome shotgun (WGS) entry which is preliminary data.</text>
</comment>
<reference evidence="1 2" key="1">
    <citation type="submission" date="2020-02" db="EMBL/GenBank/DDBJ databases">
        <title>Draft genome sequence of Haematococcus lacustris strain NIES-144.</title>
        <authorList>
            <person name="Morimoto D."/>
            <person name="Nakagawa S."/>
            <person name="Yoshida T."/>
            <person name="Sawayama S."/>
        </authorList>
    </citation>
    <scope>NUCLEOTIDE SEQUENCE [LARGE SCALE GENOMIC DNA]</scope>
    <source>
        <strain evidence="1 2">NIES-144</strain>
    </source>
</reference>
<sequence length="209" mass="22925">MGGGTTHQLCCQAQRNIQANGAAHWANNHNYTWHAKKCKMHTLMRGVSAAGLEAGAVVPSEVVEARLYAQLVLWVEACSRRALLASLLLALMRYREYVAMTLVTWPAMWAELSKPRWSNARFRLYRGKQRTVANRVSSARTNVVAGHAEGFSMATRSRIRGLICSTSTGIRFYDRDVSAALNIRQACCGSGSGGISGNDSDMCIMARAK</sequence>
<organism evidence="1 2">
    <name type="scientific">Haematococcus lacustris</name>
    <name type="common">Green alga</name>
    <name type="synonym">Haematococcus pluvialis</name>
    <dbReference type="NCBI Taxonomy" id="44745"/>
    <lineage>
        <taxon>Eukaryota</taxon>
        <taxon>Viridiplantae</taxon>
        <taxon>Chlorophyta</taxon>
        <taxon>core chlorophytes</taxon>
        <taxon>Chlorophyceae</taxon>
        <taxon>CS clade</taxon>
        <taxon>Chlamydomonadales</taxon>
        <taxon>Haematococcaceae</taxon>
        <taxon>Haematococcus</taxon>
    </lineage>
</organism>
<name>A0A699Z9C5_HAELA</name>
<dbReference type="Proteomes" id="UP000485058">
    <property type="component" value="Unassembled WGS sequence"/>
</dbReference>
<gene>
    <name evidence="1" type="ORF">HaLaN_11999</name>
</gene>
<protein>
    <submittedName>
        <fullName evidence="1">Uncharacterized protein</fullName>
    </submittedName>
</protein>